<reference evidence="1" key="1">
    <citation type="submission" date="2021-04" db="EMBL/GenBank/DDBJ databases">
        <authorList>
            <person name="Rodrigo-Torres L."/>
            <person name="Arahal R. D."/>
            <person name="Lucena T."/>
        </authorList>
    </citation>
    <scope>NUCLEOTIDE SEQUENCE</scope>
    <source>
        <strain evidence="1">AS29M-1</strain>
    </source>
</reference>
<dbReference type="RefSeq" id="WP_258540718.1">
    <property type="nucleotide sequence ID" value="NZ_OU015584.1"/>
</dbReference>
<name>A0A916JJH2_9FLAO</name>
<gene>
    <name evidence="1" type="ORF">CRYO30217_00486</name>
</gene>
<dbReference type="KEGG" id="ptan:CRYO30217_00486"/>
<proteinExistence type="predicted"/>
<dbReference type="EMBL" id="OU015584">
    <property type="protein sequence ID" value="CAG5077802.1"/>
    <property type="molecule type" value="Genomic_DNA"/>
</dbReference>
<evidence type="ECO:0000313" key="2">
    <source>
        <dbReference type="Proteomes" id="UP000683507"/>
    </source>
</evidence>
<protein>
    <submittedName>
        <fullName evidence="1">Uncharacterized protein</fullName>
    </submittedName>
</protein>
<organism evidence="1 2">
    <name type="scientific">Parvicella tangerina</name>
    <dbReference type="NCBI Taxonomy" id="2829795"/>
    <lineage>
        <taxon>Bacteria</taxon>
        <taxon>Pseudomonadati</taxon>
        <taxon>Bacteroidota</taxon>
        <taxon>Flavobacteriia</taxon>
        <taxon>Flavobacteriales</taxon>
        <taxon>Parvicellaceae</taxon>
        <taxon>Parvicella</taxon>
    </lineage>
</organism>
<sequence length="178" mass="18796">MRVFVVGILLMVACLNGSSQDNYARLTVLIGSHIEFNFNTLDKYNTGIQIPDGTTLGVAIGEIAPAVMTGWHLDVQTFLGATDLVGSTGATLPSETIQIEATDANGNLGTAIFAGPRDLTAAGATLMSTNDLTDIPADPNTHQINITYDCGTTPATNLLGATPDYYTIEVEFILIPDF</sequence>
<keyword evidence="2" id="KW-1185">Reference proteome</keyword>
<dbReference type="Proteomes" id="UP000683507">
    <property type="component" value="Chromosome"/>
</dbReference>
<dbReference type="AlphaFoldDB" id="A0A916JJH2"/>
<evidence type="ECO:0000313" key="1">
    <source>
        <dbReference type="EMBL" id="CAG5077802.1"/>
    </source>
</evidence>
<accession>A0A916JJH2</accession>